<dbReference type="GO" id="GO:0003676">
    <property type="term" value="F:nucleic acid binding"/>
    <property type="evidence" value="ECO:0007669"/>
    <property type="project" value="InterPro"/>
</dbReference>
<dbReference type="PANTHER" id="PTHR12801">
    <property type="entry name" value="RNA EXONUCLEASE REXO1 / RECO3 FAMILY MEMBER-RELATED"/>
    <property type="match status" value="1"/>
</dbReference>
<dbReference type="InterPro" id="IPR013520">
    <property type="entry name" value="Ribonucl_H"/>
</dbReference>
<dbReference type="InterPro" id="IPR034922">
    <property type="entry name" value="REX1-like_exo"/>
</dbReference>
<proteinExistence type="inferred from homology"/>
<dbReference type="GeneID" id="7051031"/>
<dbReference type="VEuPathDB" id="FungiDB:SJAG_00081"/>
<dbReference type="HOGENOM" id="CLU_022453_5_4_1"/>
<dbReference type="GO" id="GO:0031125">
    <property type="term" value="P:rRNA 3'-end processing"/>
    <property type="evidence" value="ECO:0000318"/>
    <property type="project" value="GO_Central"/>
</dbReference>
<comment type="similarity">
    <text evidence="2">Belongs to the REXO1/REXO3 family.</text>
</comment>
<evidence type="ECO:0000313" key="11">
    <source>
        <dbReference type="Proteomes" id="UP000001744"/>
    </source>
</evidence>
<dbReference type="AlphaFoldDB" id="B6JUY2"/>
<evidence type="ECO:0000256" key="6">
    <source>
        <dbReference type="ARBA" id="ARBA00023242"/>
    </source>
</evidence>
<protein>
    <submittedName>
        <fullName evidence="9">Exonuclease Rex3</fullName>
    </submittedName>
</protein>
<accession>B6JUY2</accession>
<evidence type="ECO:0000259" key="8">
    <source>
        <dbReference type="SMART" id="SM00479"/>
    </source>
</evidence>
<dbReference type="InterPro" id="IPR012337">
    <property type="entry name" value="RNaseH-like_sf"/>
</dbReference>
<dbReference type="GO" id="GO:0010629">
    <property type="term" value="P:negative regulation of gene expression"/>
    <property type="evidence" value="ECO:0007669"/>
    <property type="project" value="UniProtKB-ARBA"/>
</dbReference>
<evidence type="ECO:0000256" key="7">
    <source>
        <dbReference type="SAM" id="MobiDB-lite"/>
    </source>
</evidence>
<dbReference type="EMBL" id="KE651166">
    <property type="protein sequence ID" value="EEB05086.1"/>
    <property type="molecule type" value="Genomic_DNA"/>
</dbReference>
<dbReference type="OMA" id="CELCYTT"/>
<dbReference type="SUPFAM" id="SSF53098">
    <property type="entry name" value="Ribonuclease H-like"/>
    <property type="match status" value="1"/>
</dbReference>
<feature type="region of interest" description="Disordered" evidence="7">
    <location>
        <begin position="59"/>
        <end position="94"/>
    </location>
</feature>
<dbReference type="InterPro" id="IPR036397">
    <property type="entry name" value="RNaseH_sf"/>
</dbReference>
<dbReference type="Proteomes" id="UP000001744">
    <property type="component" value="Unassembled WGS sequence"/>
</dbReference>
<keyword evidence="4" id="KW-0378">Hydrolase</keyword>
<reference evidence="9 11" key="1">
    <citation type="journal article" date="2011" name="Science">
        <title>Comparative functional genomics of the fission yeasts.</title>
        <authorList>
            <person name="Rhind N."/>
            <person name="Chen Z."/>
            <person name="Yassour M."/>
            <person name="Thompson D.A."/>
            <person name="Haas B.J."/>
            <person name="Habib N."/>
            <person name="Wapinski I."/>
            <person name="Roy S."/>
            <person name="Lin M.F."/>
            <person name="Heiman D.I."/>
            <person name="Young S.K."/>
            <person name="Furuya K."/>
            <person name="Guo Y."/>
            <person name="Pidoux A."/>
            <person name="Chen H.M."/>
            <person name="Robbertse B."/>
            <person name="Goldberg J.M."/>
            <person name="Aoki K."/>
            <person name="Bayne E.H."/>
            <person name="Berlin A.M."/>
            <person name="Desjardins C.A."/>
            <person name="Dobbs E."/>
            <person name="Dukaj L."/>
            <person name="Fan L."/>
            <person name="FitzGerald M.G."/>
            <person name="French C."/>
            <person name="Gujja S."/>
            <person name="Hansen K."/>
            <person name="Keifenheim D."/>
            <person name="Levin J.Z."/>
            <person name="Mosher R.A."/>
            <person name="Mueller C.A."/>
            <person name="Pfiffner J."/>
            <person name="Priest M."/>
            <person name="Russ C."/>
            <person name="Smialowska A."/>
            <person name="Swoboda P."/>
            <person name="Sykes S.M."/>
            <person name="Vaughn M."/>
            <person name="Vengrova S."/>
            <person name="Yoder R."/>
            <person name="Zeng Q."/>
            <person name="Allshire R."/>
            <person name="Baulcombe D."/>
            <person name="Birren B.W."/>
            <person name="Brown W."/>
            <person name="Ekwall K."/>
            <person name="Kellis M."/>
            <person name="Leatherwood J."/>
            <person name="Levin H."/>
            <person name="Margalit H."/>
            <person name="Martienssen R."/>
            <person name="Nieduszynski C.A."/>
            <person name="Spatafora J.W."/>
            <person name="Friedman N."/>
            <person name="Dalgaard J.Z."/>
            <person name="Baumann P."/>
            <person name="Niki H."/>
            <person name="Regev A."/>
            <person name="Nusbaum C."/>
        </authorList>
    </citation>
    <scope>NUCLEOTIDE SEQUENCE [LARGE SCALE GENOMIC DNA]</scope>
    <source>
        <strain evidence="11">yFS275 / FY16936</strain>
    </source>
</reference>
<dbReference type="CDD" id="cd06145">
    <property type="entry name" value="REX1_like"/>
    <property type="match status" value="1"/>
</dbReference>
<dbReference type="Pfam" id="PF00929">
    <property type="entry name" value="RNase_T"/>
    <property type="match status" value="1"/>
</dbReference>
<evidence type="ECO:0000256" key="2">
    <source>
        <dbReference type="ARBA" id="ARBA00006357"/>
    </source>
</evidence>
<dbReference type="GO" id="GO:0004527">
    <property type="term" value="F:exonuclease activity"/>
    <property type="evidence" value="ECO:0000318"/>
    <property type="project" value="GO_Central"/>
</dbReference>
<keyword evidence="6" id="KW-0539">Nucleus</keyword>
<name>B6JUY2_SCHJY</name>
<organism evidence="9 11">
    <name type="scientific">Schizosaccharomyces japonicus (strain yFS275 / FY16936)</name>
    <name type="common">Fission yeast</name>
    <dbReference type="NCBI Taxonomy" id="402676"/>
    <lineage>
        <taxon>Eukaryota</taxon>
        <taxon>Fungi</taxon>
        <taxon>Dikarya</taxon>
        <taxon>Ascomycota</taxon>
        <taxon>Taphrinomycotina</taxon>
        <taxon>Schizosaccharomycetes</taxon>
        <taxon>Schizosaccharomycetales</taxon>
        <taxon>Schizosaccharomycetaceae</taxon>
        <taxon>Schizosaccharomyces</taxon>
    </lineage>
</organism>
<gene>
    <name evidence="10" type="primary">rex3</name>
    <name evidence="9" type="ORF">SJAG_00081</name>
</gene>
<sequence>MFTPLGHFKQIQCPYERSKQQCTIKHCFFRHTSSTSNLSLKELQARSYEKLVEKKLERESALTAASRVSENDDKNKLKPTPAKRPTIAEPQAVPPPKRVHIQPVASVARTPVAKPKARTPAVPLKPALKTKTNDAKSEEPVSTEPEYDYNAAAGHELRRRMAQLMYDCYDRLGYTLAESWKKALEDEALINKQSHSKMSYSSACKARIISLKKKPRKTEKSTAEQDFEALCTLVHSKEELVSWKYNMEIVTPETPPDNMHQCSRCGKHFTEAREGCTYHWGKLVREKRHGERVRVYTCCDGAYGEDRGCTKGQAHVFRHEYLPYMASVQPFRILPDTRPNNWVPWCALDCELCYTTLGMELTRLTVVTLTDKLLDTFIKPKGEILELNTRFSGIHSAEELETGITMDEMYEELYRIGVNKDTIFIGHGLENDMIAMRLVHERVIDTAILYRHEKGQPFRYSLKFLTKKYLETVIQTGEHDSEEDAVYALKLVFRLLRKEPT</sequence>
<dbReference type="FunFam" id="3.30.420.10:FF:000031">
    <property type="entry name" value="RNA exonuclease 1"/>
    <property type="match status" value="1"/>
</dbReference>
<dbReference type="GO" id="GO:0005634">
    <property type="term" value="C:nucleus"/>
    <property type="evidence" value="ECO:0000318"/>
    <property type="project" value="GO_Central"/>
</dbReference>
<keyword evidence="11" id="KW-1185">Reference proteome</keyword>
<keyword evidence="3" id="KW-0540">Nuclease</keyword>
<evidence type="ECO:0000313" key="9">
    <source>
        <dbReference type="EMBL" id="EEB05086.1"/>
    </source>
</evidence>
<dbReference type="STRING" id="402676.B6JUY2"/>
<dbReference type="JaponicusDB" id="SJAG_00081">
    <property type="gene designation" value="rex3"/>
</dbReference>
<dbReference type="OrthoDB" id="3996471at2759"/>
<evidence type="ECO:0000313" key="10">
    <source>
        <dbReference type="JaponicusDB" id="SJAG_00081"/>
    </source>
</evidence>
<dbReference type="Gene3D" id="3.30.420.10">
    <property type="entry name" value="Ribonuclease H-like superfamily/Ribonuclease H"/>
    <property type="match status" value="1"/>
</dbReference>
<dbReference type="eggNOG" id="KOG2248">
    <property type="taxonomic scope" value="Eukaryota"/>
</dbReference>
<evidence type="ECO:0000256" key="5">
    <source>
        <dbReference type="ARBA" id="ARBA00022839"/>
    </source>
</evidence>
<dbReference type="SMART" id="SM00479">
    <property type="entry name" value="EXOIII"/>
    <property type="match status" value="1"/>
</dbReference>
<evidence type="ECO:0000256" key="4">
    <source>
        <dbReference type="ARBA" id="ARBA00022801"/>
    </source>
</evidence>
<evidence type="ECO:0000256" key="3">
    <source>
        <dbReference type="ARBA" id="ARBA00022722"/>
    </source>
</evidence>
<evidence type="ECO:0000256" key="1">
    <source>
        <dbReference type="ARBA" id="ARBA00004123"/>
    </source>
</evidence>
<comment type="subcellular location">
    <subcellularLocation>
        <location evidence="1">Nucleus</location>
    </subcellularLocation>
</comment>
<feature type="domain" description="Exonuclease" evidence="8">
    <location>
        <begin position="344"/>
        <end position="501"/>
    </location>
</feature>
<keyword evidence="5 9" id="KW-0269">Exonuclease</keyword>
<dbReference type="RefSeq" id="XP_002171379.1">
    <property type="nucleotide sequence ID" value="XM_002171343.1"/>
</dbReference>
<dbReference type="PANTHER" id="PTHR12801:SF115">
    <property type="entry name" value="FI18136P1-RELATED"/>
    <property type="match status" value="1"/>
</dbReference>
<dbReference type="InterPro" id="IPR047021">
    <property type="entry name" value="REXO1/3/4-like"/>
</dbReference>